<reference evidence="1" key="1">
    <citation type="submission" date="2022-12" db="EMBL/GenBank/DDBJ databases">
        <authorList>
            <person name="Petersen C."/>
        </authorList>
    </citation>
    <scope>NUCLEOTIDE SEQUENCE</scope>
    <source>
        <strain evidence="1">IBT 21472</strain>
    </source>
</reference>
<dbReference type="InterPro" id="IPR021838">
    <property type="entry name" value="DUF3431"/>
</dbReference>
<protein>
    <submittedName>
        <fullName evidence="1">Uncharacterized protein</fullName>
    </submittedName>
</protein>
<evidence type="ECO:0000313" key="1">
    <source>
        <dbReference type="EMBL" id="KAJ5318679.1"/>
    </source>
</evidence>
<proteinExistence type="predicted"/>
<dbReference type="Pfam" id="PF11913">
    <property type="entry name" value="DUF3431"/>
    <property type="match status" value="1"/>
</dbReference>
<dbReference type="AlphaFoldDB" id="A0A9W9PYS2"/>
<gene>
    <name evidence="1" type="ORF">N7476_005099</name>
</gene>
<keyword evidence="2" id="KW-1185">Reference proteome</keyword>
<comment type="caution">
    <text evidence="1">The sequence shown here is derived from an EMBL/GenBank/DDBJ whole genome shotgun (WGS) entry which is preliminary data.</text>
</comment>
<organism evidence="1 2">
    <name type="scientific">Penicillium atrosanguineum</name>
    <dbReference type="NCBI Taxonomy" id="1132637"/>
    <lineage>
        <taxon>Eukaryota</taxon>
        <taxon>Fungi</taxon>
        <taxon>Dikarya</taxon>
        <taxon>Ascomycota</taxon>
        <taxon>Pezizomycotina</taxon>
        <taxon>Eurotiomycetes</taxon>
        <taxon>Eurotiomycetidae</taxon>
        <taxon>Eurotiales</taxon>
        <taxon>Aspergillaceae</taxon>
        <taxon>Penicillium</taxon>
    </lineage>
</organism>
<sequence length="303" mass="34676">MALFGMLNVGLNAVTQYQDYVAGLIPPSGREANWLEKEAAGRAFNPTAALNSTNRVFAESTESSSPLRNTVNEDRVIVLGKLSSEDTSWLQDISPGWRHAIYVVDDPNPDHRVQVNKGKESNVYLQYILDYYHQLPDYVIFLHAHRSSWHVEFQDKGNPHALERLQLEYLKAAGYVNLRCEWGPGCPDEVYPFRQLSERATEVAFAGAWMGIFNNSDVPQVIGTPCCAQFAVTKERILARPLTDYQHYHQWLMKTSLDDDTSGRVFEYLWHIIFGEDPVYCPSIQHCYRNVYGLDYEESSRKT</sequence>
<dbReference type="PANTHER" id="PTHR37490">
    <property type="entry name" value="EXPRESSED PROTEIN"/>
    <property type="match status" value="1"/>
</dbReference>
<dbReference type="EMBL" id="JAPZBO010000004">
    <property type="protein sequence ID" value="KAJ5318679.1"/>
    <property type="molecule type" value="Genomic_DNA"/>
</dbReference>
<evidence type="ECO:0000313" key="2">
    <source>
        <dbReference type="Proteomes" id="UP001147746"/>
    </source>
</evidence>
<dbReference type="Proteomes" id="UP001147746">
    <property type="component" value="Unassembled WGS sequence"/>
</dbReference>
<accession>A0A9W9PYS2</accession>
<dbReference type="PANTHER" id="PTHR37490:SF2">
    <property type="match status" value="1"/>
</dbReference>
<name>A0A9W9PYS2_9EURO</name>
<reference evidence="1" key="2">
    <citation type="journal article" date="2023" name="IMA Fungus">
        <title>Comparative genomic study of the Penicillium genus elucidates a diverse pangenome and 15 lateral gene transfer events.</title>
        <authorList>
            <person name="Petersen C."/>
            <person name="Sorensen T."/>
            <person name="Nielsen M.R."/>
            <person name="Sondergaard T.E."/>
            <person name="Sorensen J.L."/>
            <person name="Fitzpatrick D.A."/>
            <person name="Frisvad J.C."/>
            <person name="Nielsen K.L."/>
        </authorList>
    </citation>
    <scope>NUCLEOTIDE SEQUENCE</scope>
    <source>
        <strain evidence="1">IBT 21472</strain>
    </source>
</reference>